<name>A0ABT1S7S3_9FIRM</name>
<feature type="transmembrane region" description="Helical" evidence="9">
    <location>
        <begin position="598"/>
        <end position="620"/>
    </location>
</feature>
<dbReference type="Gene3D" id="3.30.70.2170">
    <property type="match status" value="1"/>
</dbReference>
<feature type="transmembrane region" description="Helical" evidence="9">
    <location>
        <begin position="504"/>
        <end position="522"/>
    </location>
</feature>
<keyword evidence="8" id="KW-0175">Coiled coil</keyword>
<dbReference type="InterPro" id="IPR002490">
    <property type="entry name" value="V-ATPase_116kDa_su"/>
</dbReference>
<dbReference type="PANTHER" id="PTHR11629:SF63">
    <property type="entry name" value="V-TYPE PROTON ATPASE SUBUNIT A"/>
    <property type="match status" value="1"/>
</dbReference>
<proteinExistence type="inferred from homology"/>
<evidence type="ECO:0000256" key="5">
    <source>
        <dbReference type="ARBA" id="ARBA00022989"/>
    </source>
</evidence>
<keyword evidence="4 9" id="KW-0812">Transmembrane</keyword>
<keyword evidence="6" id="KW-0406">Ion transport</keyword>
<protein>
    <recommendedName>
        <fullName evidence="12">V-type ATP synthase subunit I</fullName>
    </recommendedName>
</protein>
<feature type="transmembrane region" description="Helical" evidence="9">
    <location>
        <begin position="481"/>
        <end position="498"/>
    </location>
</feature>
<evidence type="ECO:0000313" key="11">
    <source>
        <dbReference type="Proteomes" id="UP001524478"/>
    </source>
</evidence>
<evidence type="ECO:0000256" key="2">
    <source>
        <dbReference type="ARBA" id="ARBA00009904"/>
    </source>
</evidence>
<gene>
    <name evidence="10" type="ORF">NE686_05475</name>
</gene>
<keyword evidence="7 9" id="KW-0472">Membrane</keyword>
<evidence type="ECO:0000313" key="10">
    <source>
        <dbReference type="EMBL" id="MCQ4922526.1"/>
    </source>
</evidence>
<sequence>MSVEKMTMMNVIGNISDVDNVLKDIILSGKVDLVSALSQIEDNSFVFNVKDENLEKVIDLNYITSFSKDKNYEELLKKGEELESILNMKSNYMESNLKVDIDILKASDELSSIYEEVKIPSEELKKAQEELVEIEDFYKSFSNIRDINIPIENLRGLSHFDFRFGILSKEDRIKLKKNYENILAIILHTGTGKEGEVYLTIYPSNIREEMNRILRSLNFKEIQVPEEYKGTPIEMVKYLKAKKEKLQKDIDALERKLSNLREIHQDAIISAVNQLKTKEKIEDIKEELARSNKFFYLSGWVSKKDKEKLGEILKGYKDMLVMFKDETDLTPPTKLRNIWLFKPFESLVKMYGMPSYNELDPTPFLSLSYMFLFGAMFGDLGQGFILLLGGMLLGRKNKVFGGLLGRLGLSSMVFGTLYGAIFGIETILPALLIKPFENINTVLVSAIFIGIALILISYIYGMINSVKRKDMEDGLFGKEGLAGFLFYLCLLILIGGNLLKKPILSMEVGVVIIILCIAVMVFKQPLTHLIKGKRPLHGEDITGYYIESVFSIIETLLSMLSGTVSFIRVGAFALTHVGLFIAFETIGHMIGTTAGNIIVLIIGNIVIIGMEGLIVFIQGLRLQYYELFSRYYKGEGREFKPVNIK</sequence>
<evidence type="ECO:0000256" key="1">
    <source>
        <dbReference type="ARBA" id="ARBA00004141"/>
    </source>
</evidence>
<evidence type="ECO:0008006" key="12">
    <source>
        <dbReference type="Google" id="ProtNLM"/>
    </source>
</evidence>
<dbReference type="Gene3D" id="1.20.1460.20">
    <property type="match status" value="1"/>
</dbReference>
<evidence type="ECO:0000256" key="6">
    <source>
        <dbReference type="ARBA" id="ARBA00023065"/>
    </source>
</evidence>
<feature type="transmembrane region" description="Helical" evidence="9">
    <location>
        <begin position="543"/>
        <end position="560"/>
    </location>
</feature>
<comment type="caution">
    <text evidence="10">The sequence shown here is derived from an EMBL/GenBank/DDBJ whole genome shotgun (WGS) entry which is preliminary data.</text>
</comment>
<dbReference type="EMBL" id="JANGAC010000003">
    <property type="protein sequence ID" value="MCQ4922526.1"/>
    <property type="molecule type" value="Genomic_DNA"/>
</dbReference>
<keyword evidence="5 9" id="KW-1133">Transmembrane helix</keyword>
<dbReference type="RefSeq" id="WP_256310756.1">
    <property type="nucleotide sequence ID" value="NZ_JANGAC010000003.1"/>
</dbReference>
<evidence type="ECO:0000256" key="4">
    <source>
        <dbReference type="ARBA" id="ARBA00022692"/>
    </source>
</evidence>
<evidence type="ECO:0000256" key="3">
    <source>
        <dbReference type="ARBA" id="ARBA00022448"/>
    </source>
</evidence>
<dbReference type="Proteomes" id="UP001524478">
    <property type="component" value="Unassembled WGS sequence"/>
</dbReference>
<feature type="coiled-coil region" evidence="8">
    <location>
        <begin position="236"/>
        <end position="270"/>
    </location>
</feature>
<reference evidence="10 11" key="1">
    <citation type="submission" date="2022-06" db="EMBL/GenBank/DDBJ databases">
        <title>Isolation of gut microbiota from human fecal samples.</title>
        <authorList>
            <person name="Pamer E.G."/>
            <person name="Barat B."/>
            <person name="Waligurski E."/>
            <person name="Medina S."/>
            <person name="Paddock L."/>
            <person name="Mostad J."/>
        </authorList>
    </citation>
    <scope>NUCLEOTIDE SEQUENCE [LARGE SCALE GENOMIC DNA]</scope>
    <source>
        <strain evidence="10 11">DFI.7.95</strain>
    </source>
</reference>
<organism evidence="10 11">
    <name type="scientific">Tissierella carlieri</name>
    <dbReference type="NCBI Taxonomy" id="689904"/>
    <lineage>
        <taxon>Bacteria</taxon>
        <taxon>Bacillati</taxon>
        <taxon>Bacillota</taxon>
        <taxon>Tissierellia</taxon>
        <taxon>Tissierellales</taxon>
        <taxon>Tissierellaceae</taxon>
        <taxon>Tissierella</taxon>
    </lineage>
</organism>
<feature type="transmembrane region" description="Helical" evidence="9">
    <location>
        <begin position="369"/>
        <end position="393"/>
    </location>
</feature>
<evidence type="ECO:0000256" key="8">
    <source>
        <dbReference type="SAM" id="Coils"/>
    </source>
</evidence>
<feature type="transmembrane region" description="Helical" evidence="9">
    <location>
        <begin position="566"/>
        <end position="586"/>
    </location>
</feature>
<feature type="transmembrane region" description="Helical" evidence="9">
    <location>
        <begin position="413"/>
        <end position="433"/>
    </location>
</feature>
<keyword evidence="3" id="KW-0813">Transport</keyword>
<accession>A0ABT1S7S3</accession>
<comment type="subcellular location">
    <subcellularLocation>
        <location evidence="1">Membrane</location>
        <topology evidence="1">Multi-pass membrane protein</topology>
    </subcellularLocation>
</comment>
<evidence type="ECO:0000256" key="7">
    <source>
        <dbReference type="ARBA" id="ARBA00023136"/>
    </source>
</evidence>
<dbReference type="PANTHER" id="PTHR11629">
    <property type="entry name" value="VACUOLAR PROTON ATPASES"/>
    <property type="match status" value="1"/>
</dbReference>
<evidence type="ECO:0000256" key="9">
    <source>
        <dbReference type="SAM" id="Phobius"/>
    </source>
</evidence>
<feature type="transmembrane region" description="Helical" evidence="9">
    <location>
        <begin position="439"/>
        <end position="460"/>
    </location>
</feature>
<dbReference type="Pfam" id="PF01496">
    <property type="entry name" value="V_ATPase_I"/>
    <property type="match status" value="2"/>
</dbReference>
<comment type="similarity">
    <text evidence="2">Belongs to the V-ATPase 116 kDa subunit family.</text>
</comment>
<keyword evidence="11" id="KW-1185">Reference proteome</keyword>
<dbReference type="Gene3D" id="3.30.70.2750">
    <property type="match status" value="1"/>
</dbReference>